<dbReference type="AlphaFoldDB" id="A0A382Z9C4"/>
<dbReference type="Pfam" id="PF08240">
    <property type="entry name" value="ADH_N"/>
    <property type="match status" value="1"/>
</dbReference>
<dbReference type="SUPFAM" id="SSF50129">
    <property type="entry name" value="GroES-like"/>
    <property type="match status" value="1"/>
</dbReference>
<protein>
    <recommendedName>
        <fullName evidence="2">Alcohol dehydrogenase-like N-terminal domain-containing protein</fullName>
    </recommendedName>
</protein>
<evidence type="ECO:0000313" key="3">
    <source>
        <dbReference type="EMBL" id="SVD92073.1"/>
    </source>
</evidence>
<dbReference type="InterPro" id="IPR051603">
    <property type="entry name" value="Zinc-ADH_QOR/CCCR"/>
</dbReference>
<evidence type="ECO:0000256" key="1">
    <source>
        <dbReference type="ARBA" id="ARBA00022857"/>
    </source>
</evidence>
<dbReference type="PANTHER" id="PTHR44154:SF1">
    <property type="entry name" value="QUINONE OXIDOREDUCTASE"/>
    <property type="match status" value="1"/>
</dbReference>
<feature type="domain" description="Alcohol dehydrogenase-like N-terminal" evidence="2">
    <location>
        <begin position="29"/>
        <end position="96"/>
    </location>
</feature>
<dbReference type="PANTHER" id="PTHR44154">
    <property type="entry name" value="QUINONE OXIDOREDUCTASE"/>
    <property type="match status" value="1"/>
</dbReference>
<dbReference type="InterPro" id="IPR011032">
    <property type="entry name" value="GroES-like_sf"/>
</dbReference>
<organism evidence="3">
    <name type="scientific">marine metagenome</name>
    <dbReference type="NCBI Taxonomy" id="408172"/>
    <lineage>
        <taxon>unclassified sequences</taxon>
        <taxon>metagenomes</taxon>
        <taxon>ecological metagenomes</taxon>
    </lineage>
</organism>
<keyword evidence="1" id="KW-0521">NADP</keyword>
<dbReference type="InterPro" id="IPR013154">
    <property type="entry name" value="ADH-like_N"/>
</dbReference>
<sequence length="97" mass="10499">MKAVVLYEQGGVEKLVYTDYPDPEITVSEVSVQVEACALNRLDLKARQDRPEVDPFPHILGSDIAGIVVEVGTKVKQISVGDRVVLSPNISCGQCSD</sequence>
<feature type="non-terminal residue" evidence="3">
    <location>
        <position position="97"/>
    </location>
</feature>
<dbReference type="Gene3D" id="3.90.180.10">
    <property type="entry name" value="Medium-chain alcohol dehydrogenases, catalytic domain"/>
    <property type="match status" value="1"/>
</dbReference>
<accession>A0A382Z9C4</accession>
<gene>
    <name evidence="3" type="ORF">METZ01_LOCUS444927</name>
</gene>
<evidence type="ECO:0000259" key="2">
    <source>
        <dbReference type="Pfam" id="PF08240"/>
    </source>
</evidence>
<dbReference type="EMBL" id="UINC01182066">
    <property type="protein sequence ID" value="SVD92073.1"/>
    <property type="molecule type" value="Genomic_DNA"/>
</dbReference>
<proteinExistence type="predicted"/>
<name>A0A382Z9C4_9ZZZZ</name>
<reference evidence="3" key="1">
    <citation type="submission" date="2018-05" db="EMBL/GenBank/DDBJ databases">
        <authorList>
            <person name="Lanie J.A."/>
            <person name="Ng W.-L."/>
            <person name="Kazmierczak K.M."/>
            <person name="Andrzejewski T.M."/>
            <person name="Davidsen T.M."/>
            <person name="Wayne K.J."/>
            <person name="Tettelin H."/>
            <person name="Glass J.I."/>
            <person name="Rusch D."/>
            <person name="Podicherti R."/>
            <person name="Tsui H.-C.T."/>
            <person name="Winkler M.E."/>
        </authorList>
    </citation>
    <scope>NUCLEOTIDE SEQUENCE</scope>
</reference>